<evidence type="ECO:0000313" key="1">
    <source>
        <dbReference type="EMBL" id="QCT01303.1"/>
    </source>
</evidence>
<gene>
    <name evidence="1" type="ORF">E6C60_0580</name>
</gene>
<proteinExistence type="predicted"/>
<name>A0A4P8XGP6_9BACL</name>
<accession>A0A4P8XGP6</accession>
<organism evidence="1 2">
    <name type="scientific">Paenibacillus algicola</name>
    <dbReference type="NCBI Taxonomy" id="2565926"/>
    <lineage>
        <taxon>Bacteria</taxon>
        <taxon>Bacillati</taxon>
        <taxon>Bacillota</taxon>
        <taxon>Bacilli</taxon>
        <taxon>Bacillales</taxon>
        <taxon>Paenibacillaceae</taxon>
        <taxon>Paenibacillus</taxon>
    </lineage>
</organism>
<evidence type="ECO:0000313" key="2">
    <source>
        <dbReference type="Proteomes" id="UP000300879"/>
    </source>
</evidence>
<sequence length="127" mass="14614">MPFDPSLRESGHWDEAAAKLLSSISAEEEALATLMNAEAQKILAFIHQDPALSNAPSSQEYIQFNYAITRMMDTILMTKWMLMKKMDSILFFQSSEKELKESGRAIPDPKRMPEYWDELARDEGMDY</sequence>
<dbReference type="Pfam" id="PF26595">
    <property type="entry name" value="A_ENA"/>
    <property type="match status" value="1"/>
</dbReference>
<dbReference type="RefSeq" id="WP_138224401.1">
    <property type="nucleotide sequence ID" value="NZ_CP040396.1"/>
</dbReference>
<reference evidence="1 2" key="1">
    <citation type="submission" date="2019-05" db="EMBL/GenBank/DDBJ databases">
        <authorList>
            <person name="Chen C."/>
        </authorList>
    </citation>
    <scope>NUCLEOTIDE SEQUENCE [LARGE SCALE GENOMIC DNA]</scope>
    <source>
        <strain evidence="1 2">HB172198</strain>
    </source>
</reference>
<dbReference type="EMBL" id="CP040396">
    <property type="protein sequence ID" value="QCT01303.1"/>
    <property type="molecule type" value="Genomic_DNA"/>
</dbReference>
<dbReference type="KEGG" id="palo:E6C60_0580"/>
<dbReference type="InterPro" id="IPR058705">
    <property type="entry name" value="A_ENA"/>
</dbReference>
<dbReference type="AlphaFoldDB" id="A0A4P8XGP6"/>
<keyword evidence="2" id="KW-1185">Reference proteome</keyword>
<dbReference type="OrthoDB" id="2939962at2"/>
<dbReference type="Proteomes" id="UP000300879">
    <property type="component" value="Chromosome"/>
</dbReference>
<protein>
    <submittedName>
        <fullName evidence="1">Uncharacterized protein</fullName>
    </submittedName>
</protein>